<dbReference type="PATRIC" id="fig|1638788.3.peg.4734"/>
<evidence type="ECO:0000313" key="2">
    <source>
        <dbReference type="EMBL" id="AKV69587.1"/>
    </source>
</evidence>
<organism evidence="2 3">
    <name type="scientific">Microcystis panniformis FACHB-1757</name>
    <dbReference type="NCBI Taxonomy" id="1638788"/>
    <lineage>
        <taxon>Bacteria</taxon>
        <taxon>Bacillati</taxon>
        <taxon>Cyanobacteriota</taxon>
        <taxon>Cyanophyceae</taxon>
        <taxon>Oscillatoriophycideae</taxon>
        <taxon>Chroococcales</taxon>
        <taxon>Microcystaceae</taxon>
        <taxon>Microcystis</taxon>
    </lineage>
</organism>
<accession>A0A0K1S622</accession>
<keyword evidence="1" id="KW-0732">Signal</keyword>
<dbReference type="KEGG" id="mpk:VL20_4694"/>
<reference evidence="2 3" key="1">
    <citation type="journal article" date="2016" name="Stand. Genomic Sci.">
        <title>Complete genome sequence and genomic characterization of Microcystis panniformis FACHB 1757 by third-generation sequencing.</title>
        <authorList>
            <person name="Zhang J.Y."/>
            <person name="Guan R."/>
            <person name="Zhang H.J."/>
            <person name="Li H."/>
            <person name="Xiao P."/>
            <person name="Yu G.L."/>
            <person name="Du L."/>
            <person name="Cao D.M."/>
            <person name="Zhu B.C."/>
            <person name="Li R.H."/>
            <person name="Lu Z.H."/>
        </authorList>
    </citation>
    <scope>NUCLEOTIDE SEQUENCE [LARGE SCALE GENOMIC DNA]</scope>
    <source>
        <strain evidence="2 3">FACHB-1757</strain>
    </source>
</reference>
<dbReference type="EMBL" id="CP011339">
    <property type="protein sequence ID" value="AKV69587.1"/>
    <property type="molecule type" value="Genomic_DNA"/>
</dbReference>
<dbReference type="AlphaFoldDB" id="A0A0K1S622"/>
<gene>
    <name evidence="2" type="ORF">VL20_4694</name>
</gene>
<protein>
    <submittedName>
        <fullName evidence="2">Uncharacterized protein</fullName>
    </submittedName>
</protein>
<feature type="chain" id="PRO_5005468513" evidence="1">
    <location>
        <begin position="24"/>
        <end position="54"/>
    </location>
</feature>
<evidence type="ECO:0000256" key="1">
    <source>
        <dbReference type="SAM" id="SignalP"/>
    </source>
</evidence>
<evidence type="ECO:0000313" key="3">
    <source>
        <dbReference type="Proteomes" id="UP000068167"/>
    </source>
</evidence>
<feature type="signal peptide" evidence="1">
    <location>
        <begin position="1"/>
        <end position="23"/>
    </location>
</feature>
<name>A0A0K1S622_9CHRO</name>
<dbReference type="RefSeq" id="WP_002786421.1">
    <property type="nucleotide sequence ID" value="NZ_CP011339.1"/>
</dbReference>
<sequence length="54" mass="5997">MKISLTLFVVASLLLGSIPHTLAVNSQDNHFDHSSWPLSLQNRDCKGDKDDNCN</sequence>
<keyword evidence="3" id="KW-1185">Reference proteome</keyword>
<dbReference type="Proteomes" id="UP000068167">
    <property type="component" value="Chromosome"/>
</dbReference>
<proteinExistence type="predicted"/>